<evidence type="ECO:0000256" key="1">
    <source>
        <dbReference type="SAM" id="Coils"/>
    </source>
</evidence>
<organism evidence="3 4">
    <name type="scientific">Streptomyces flaveolus</name>
    <dbReference type="NCBI Taxonomy" id="67297"/>
    <lineage>
        <taxon>Bacteria</taxon>
        <taxon>Bacillati</taxon>
        <taxon>Actinomycetota</taxon>
        <taxon>Actinomycetes</taxon>
        <taxon>Kitasatosporales</taxon>
        <taxon>Streptomycetaceae</taxon>
        <taxon>Streptomyces</taxon>
    </lineage>
</organism>
<feature type="region of interest" description="Disordered" evidence="2">
    <location>
        <begin position="1"/>
        <end position="29"/>
    </location>
</feature>
<dbReference type="SUPFAM" id="SSF58113">
    <property type="entry name" value="Apolipoprotein A-I"/>
    <property type="match status" value="1"/>
</dbReference>
<dbReference type="RefSeq" id="WP_350721250.1">
    <property type="nucleotide sequence ID" value="NZ_JBEPCO010000024.1"/>
</dbReference>
<name>A0ABV1VBZ0_9ACTN</name>
<dbReference type="GeneID" id="97356087"/>
<gene>
    <name evidence="3" type="ORF">ABT322_07165</name>
</gene>
<sequence>MSTAPSPQPDDPAVPPDRTNGPAIPGLAGLTGASPWPRRLLVGLVLGALAWSVTALLSPDSGPLRQFATAALCAVAAVLVQSVHGLDRGAEDLRSRDLHTHDARVEEHTRRVEEHTRRVESALAEHAAAVRDGLNQYDDELRTGLVRHTEDVKQLVENHLVQAGHGTEQPYPPLDRARIEGVPEVAKSFAEVLAPGPSILHTFVRLEMTRVIGYMADLTNLTAECPGENHDWMLALTRAAEQSICATSTSVDREFWNSEPASRYLEAQQEAVDEQGVTVRRLFLLASARELDDRLLRLCEEQELRHIDVRAAVLPELPPHLQRGTTNDFIVYDEEVSFEIEQDLRDVNVRTRLIARQDHVRDRMKRFKELWEASMSLRELEVRVDAEEDGNWMVDRA</sequence>
<feature type="coiled-coil region" evidence="1">
    <location>
        <begin position="98"/>
        <end position="125"/>
    </location>
</feature>
<protein>
    <submittedName>
        <fullName evidence="3">Uncharacterized protein</fullName>
    </submittedName>
</protein>
<comment type="caution">
    <text evidence="3">The sequence shown here is derived from an EMBL/GenBank/DDBJ whole genome shotgun (WGS) entry which is preliminary data.</text>
</comment>
<proteinExistence type="predicted"/>
<keyword evidence="4" id="KW-1185">Reference proteome</keyword>
<feature type="compositionally biased region" description="Pro residues" evidence="2">
    <location>
        <begin position="1"/>
        <end position="15"/>
    </location>
</feature>
<accession>A0ABV1VBZ0</accession>
<evidence type="ECO:0000313" key="3">
    <source>
        <dbReference type="EMBL" id="MER6903556.1"/>
    </source>
</evidence>
<evidence type="ECO:0000313" key="4">
    <source>
        <dbReference type="Proteomes" id="UP001490330"/>
    </source>
</evidence>
<reference evidence="3 4" key="1">
    <citation type="submission" date="2024-06" db="EMBL/GenBank/DDBJ databases">
        <title>The Natural Products Discovery Center: Release of the First 8490 Sequenced Strains for Exploring Actinobacteria Biosynthetic Diversity.</title>
        <authorList>
            <person name="Kalkreuter E."/>
            <person name="Kautsar S.A."/>
            <person name="Yang D."/>
            <person name="Bader C.D."/>
            <person name="Teijaro C.N."/>
            <person name="Fluegel L."/>
            <person name="Davis C.M."/>
            <person name="Simpson J.R."/>
            <person name="Lauterbach L."/>
            <person name="Steele A.D."/>
            <person name="Gui C."/>
            <person name="Meng S."/>
            <person name="Li G."/>
            <person name="Viehrig K."/>
            <person name="Ye F."/>
            <person name="Su P."/>
            <person name="Kiefer A.F."/>
            <person name="Nichols A."/>
            <person name="Cepeda A.J."/>
            <person name="Yan W."/>
            <person name="Fan B."/>
            <person name="Jiang Y."/>
            <person name="Adhikari A."/>
            <person name="Zheng C.-J."/>
            <person name="Schuster L."/>
            <person name="Cowan T.M."/>
            <person name="Smanski M.J."/>
            <person name="Chevrette M.G."/>
            <person name="De Carvalho L.P.S."/>
            <person name="Shen B."/>
        </authorList>
    </citation>
    <scope>NUCLEOTIDE SEQUENCE [LARGE SCALE GENOMIC DNA]</scope>
    <source>
        <strain evidence="3 4">NPDC000632</strain>
    </source>
</reference>
<keyword evidence="1" id="KW-0175">Coiled coil</keyword>
<dbReference type="Proteomes" id="UP001490330">
    <property type="component" value="Unassembled WGS sequence"/>
</dbReference>
<dbReference type="EMBL" id="JBEPCV010000004">
    <property type="protein sequence ID" value="MER6903556.1"/>
    <property type="molecule type" value="Genomic_DNA"/>
</dbReference>
<evidence type="ECO:0000256" key="2">
    <source>
        <dbReference type="SAM" id="MobiDB-lite"/>
    </source>
</evidence>